<reference evidence="2 3" key="1">
    <citation type="submission" date="2016-10" db="EMBL/GenBank/DDBJ databases">
        <authorList>
            <person name="Varghese N."/>
            <person name="Submissions S."/>
        </authorList>
    </citation>
    <scope>NUCLEOTIDE SEQUENCE [LARGE SCALE GENOMIC DNA]</scope>
    <source>
        <strain evidence="2 3">S7-754</strain>
    </source>
</reference>
<reference evidence="1 4" key="2">
    <citation type="submission" date="2019-12" db="EMBL/GenBank/DDBJ databases">
        <authorList>
            <person name="Zheng J."/>
        </authorList>
    </citation>
    <scope>NUCLEOTIDE SEQUENCE [LARGE SCALE GENOMIC DNA]</scope>
    <source>
        <strain evidence="1 4">DSM 27347</strain>
    </source>
</reference>
<dbReference type="InterPro" id="IPR019239">
    <property type="entry name" value="VapB_antitoxin"/>
</dbReference>
<sequence>MRTNIEIDDALMAEAMEATGARTKKEAVEAALRQLVQLKRQAGIRELRGKMDWIGDLDAMRRD</sequence>
<proteinExistence type="predicted"/>
<dbReference type="Proteomes" id="UP000436801">
    <property type="component" value="Unassembled WGS sequence"/>
</dbReference>
<dbReference type="OrthoDB" id="9805830at2"/>
<dbReference type="AlphaFoldDB" id="A0A1G7GC03"/>
<dbReference type="Pfam" id="PF09957">
    <property type="entry name" value="VapB_antitoxin"/>
    <property type="match status" value="1"/>
</dbReference>
<keyword evidence="3" id="KW-1185">Reference proteome</keyword>
<dbReference type="Proteomes" id="UP000323502">
    <property type="component" value="Unassembled WGS sequence"/>
</dbReference>
<evidence type="ECO:0000313" key="2">
    <source>
        <dbReference type="EMBL" id="SDE85549.1"/>
    </source>
</evidence>
<dbReference type="EMBL" id="FNBI01000001">
    <property type="protein sequence ID" value="SDE85549.1"/>
    <property type="molecule type" value="Genomic_DNA"/>
</dbReference>
<evidence type="ECO:0000313" key="1">
    <source>
        <dbReference type="EMBL" id="MWC42798.1"/>
    </source>
</evidence>
<organism evidence="2 3">
    <name type="scientific">Sphingomonas carotinifaciens</name>
    <dbReference type="NCBI Taxonomy" id="1166323"/>
    <lineage>
        <taxon>Bacteria</taxon>
        <taxon>Pseudomonadati</taxon>
        <taxon>Pseudomonadota</taxon>
        <taxon>Alphaproteobacteria</taxon>
        <taxon>Sphingomonadales</taxon>
        <taxon>Sphingomonadaceae</taxon>
        <taxon>Sphingomonas</taxon>
    </lineage>
</organism>
<dbReference type="EMBL" id="WSUT01000005">
    <property type="protein sequence ID" value="MWC42798.1"/>
    <property type="molecule type" value="Genomic_DNA"/>
</dbReference>
<name>A0A1G7GC03_9SPHN</name>
<protein>
    <submittedName>
        <fullName evidence="2">Antitoxin of type II TA system, VapB</fullName>
    </submittedName>
    <submittedName>
        <fullName evidence="1">Type II toxin-antitoxin system VapB family antitoxin</fullName>
    </submittedName>
</protein>
<evidence type="ECO:0000313" key="3">
    <source>
        <dbReference type="Proteomes" id="UP000323502"/>
    </source>
</evidence>
<gene>
    <name evidence="1" type="ORF">GQR91_03885</name>
    <name evidence="2" type="ORF">SAMN05216557_101805</name>
</gene>
<accession>A0A1G7GC03</accession>
<dbReference type="RefSeq" id="WP_149681231.1">
    <property type="nucleotide sequence ID" value="NZ_FNBI01000001.1"/>
</dbReference>
<evidence type="ECO:0000313" key="4">
    <source>
        <dbReference type="Proteomes" id="UP000436801"/>
    </source>
</evidence>